<sequence>MTTTVAPVVGDGTTARSRAAQRWRRLRLPLAIVGLLALAGLLAVLPAPRTSTDPYAPDNPDPTGARAAAEILRAQGVEIDYTRRLAEAVRDARDGSTLLVVGGDLVLDGDAVERLADTDADLVVVDAPFTLETLTDGALQGDGVGWETPTARAAACDDPDAVAAGTVTATGGLRATSSDAVVCFPAEGDAAGAGAYGVVDREQRVVGFADGAMLTNEHLASEGNAALVLRALGRHDHLVWYIPSYDDLGMADDEAGPGLGALVPPVVPLIGLHLLLVTLAAAVWRGRRLGRVVDEPLPVVVPAAETTRGRGRLYRRSRSRAHAAAALRAGTAARCARRLGLARSADAPVLIEAVERATGRPGRDVEALLYGPPPHDDLGLARLAQALDHLESEVHRS</sequence>
<keyword evidence="1" id="KW-0812">Transmembrane</keyword>
<feature type="transmembrane region" description="Helical" evidence="1">
    <location>
        <begin position="26"/>
        <end position="45"/>
    </location>
</feature>
<protein>
    <recommendedName>
        <fullName evidence="2">DUF4350 domain-containing protein</fullName>
    </recommendedName>
</protein>
<dbReference type="Pfam" id="PF14258">
    <property type="entry name" value="DUF4350"/>
    <property type="match status" value="1"/>
</dbReference>
<evidence type="ECO:0000256" key="1">
    <source>
        <dbReference type="SAM" id="Phobius"/>
    </source>
</evidence>
<feature type="domain" description="DUF4350" evidence="2">
    <location>
        <begin position="57"/>
        <end position="230"/>
    </location>
</feature>
<dbReference type="KEGG" id="cfi:Celf_2476"/>
<dbReference type="HOGENOM" id="CLU_037015_0_0_11"/>
<dbReference type="EMBL" id="CP002666">
    <property type="protein sequence ID" value="AEE46602.1"/>
    <property type="molecule type" value="Genomic_DNA"/>
</dbReference>
<evidence type="ECO:0000259" key="2">
    <source>
        <dbReference type="Pfam" id="PF14258"/>
    </source>
</evidence>
<dbReference type="RefSeq" id="WP_013771628.1">
    <property type="nucleotide sequence ID" value="NC_015514.1"/>
</dbReference>
<name>F4H4C6_CELFA</name>
<dbReference type="eggNOG" id="ENOG502ZY4N">
    <property type="taxonomic scope" value="Bacteria"/>
</dbReference>
<dbReference type="Proteomes" id="UP000008460">
    <property type="component" value="Chromosome"/>
</dbReference>
<organism evidence="3 4">
    <name type="scientific">Cellulomonas fimi (strain ATCC 484 / DSM 20113 / JCM 1341 / CCUG 24087 / LMG 16345 / NBRC 15513 / NCIMB 8980 / NCTC 7547 / NRS-133)</name>
    <dbReference type="NCBI Taxonomy" id="590998"/>
    <lineage>
        <taxon>Bacteria</taxon>
        <taxon>Bacillati</taxon>
        <taxon>Actinomycetota</taxon>
        <taxon>Actinomycetes</taxon>
        <taxon>Micrococcales</taxon>
        <taxon>Cellulomonadaceae</taxon>
        <taxon>Cellulomonas</taxon>
    </lineage>
</organism>
<keyword evidence="1" id="KW-1133">Transmembrane helix</keyword>
<dbReference type="STRING" id="590998.Celf_2476"/>
<accession>F4H4C6</accession>
<evidence type="ECO:0000313" key="4">
    <source>
        <dbReference type="Proteomes" id="UP000008460"/>
    </source>
</evidence>
<reference evidence="3 4" key="1">
    <citation type="submission" date="2011-04" db="EMBL/GenBank/DDBJ databases">
        <title>Complete sequence of Cellulomonas fimi ATCC 484.</title>
        <authorList>
            <consortium name="US DOE Joint Genome Institute"/>
            <person name="Lucas S."/>
            <person name="Han J."/>
            <person name="Lapidus A."/>
            <person name="Cheng J.-F."/>
            <person name="Goodwin L."/>
            <person name="Pitluck S."/>
            <person name="Peters L."/>
            <person name="Chertkov O."/>
            <person name="Detter J.C."/>
            <person name="Han C."/>
            <person name="Tapia R."/>
            <person name="Land M."/>
            <person name="Hauser L."/>
            <person name="Kyrpides N."/>
            <person name="Ivanova N."/>
            <person name="Ovchinnikova G."/>
            <person name="Pagani I."/>
            <person name="Mead D."/>
            <person name="Brumm P."/>
            <person name="Woyke T."/>
        </authorList>
    </citation>
    <scope>NUCLEOTIDE SEQUENCE [LARGE SCALE GENOMIC DNA]</scope>
    <source>
        <strain evidence="4">ATCC 484 / DSM 20113 / JCM 1341 / NBRC 15513 / NCIMB 8980 / NCTC 7547</strain>
    </source>
</reference>
<keyword evidence="4" id="KW-1185">Reference proteome</keyword>
<evidence type="ECO:0000313" key="3">
    <source>
        <dbReference type="EMBL" id="AEE46602.1"/>
    </source>
</evidence>
<dbReference type="InterPro" id="IPR025646">
    <property type="entry name" value="DUF4350"/>
</dbReference>
<keyword evidence="1" id="KW-0472">Membrane</keyword>
<gene>
    <name evidence="3" type="ordered locus">Celf_2476</name>
</gene>
<dbReference type="AlphaFoldDB" id="F4H4C6"/>
<proteinExistence type="predicted"/>